<evidence type="ECO:0000313" key="1">
    <source>
        <dbReference type="EMBL" id="KAG1789003.1"/>
    </source>
</evidence>
<dbReference type="AlphaFoldDB" id="A0A9P7DE98"/>
<dbReference type="GeneID" id="64601007"/>
<dbReference type="InterPro" id="IPR011990">
    <property type="entry name" value="TPR-like_helical_dom_sf"/>
</dbReference>
<proteinExistence type="predicted"/>
<protein>
    <submittedName>
        <fullName evidence="1">Uncharacterized protein</fullName>
    </submittedName>
</protein>
<keyword evidence="2" id="KW-1185">Reference proteome</keyword>
<dbReference type="RefSeq" id="XP_041156139.1">
    <property type="nucleotide sequence ID" value="XM_041307243.1"/>
</dbReference>
<dbReference type="Gene3D" id="1.25.40.10">
    <property type="entry name" value="Tetratricopeptide repeat domain"/>
    <property type="match status" value="2"/>
</dbReference>
<sequence length="344" mass="38690">MRGMSLYIVFMYVDADLNKTHLLLLIKAIALFNANQRDEAILRVQELATTRPNPNSLACGIVEAYLHVQLGMNALADARHNEAANHFTAAMNTIGFSSMSAIHSRYDVFVVLFGWDLKSLWQTAHQNRCNVLLRAGRLPEAIEAYRYMMDRADEAMKARCIDWSTGNMLYPTTGATDLAAVGDDALAAGNYDRAIELYSATIHLDLAIDTIFANRSKARLGKMPWDDVLLDAEKLKHEVLHGAHQYDEAIEAFKIMLSKLEDATDTEATIHPNIEDRIKVQLDDAPHRLINTSTGRLCNREVQINAFRMSAKYKELLSSTMKHADLHTERIRDVVAMYLCHAIA</sequence>
<evidence type="ECO:0000313" key="2">
    <source>
        <dbReference type="Proteomes" id="UP000719766"/>
    </source>
</evidence>
<name>A0A9P7DE98_9AGAM</name>
<organism evidence="1 2">
    <name type="scientific">Suillus plorans</name>
    <dbReference type="NCBI Taxonomy" id="116603"/>
    <lineage>
        <taxon>Eukaryota</taxon>
        <taxon>Fungi</taxon>
        <taxon>Dikarya</taxon>
        <taxon>Basidiomycota</taxon>
        <taxon>Agaricomycotina</taxon>
        <taxon>Agaricomycetes</taxon>
        <taxon>Agaricomycetidae</taxon>
        <taxon>Boletales</taxon>
        <taxon>Suillineae</taxon>
        <taxon>Suillaceae</taxon>
        <taxon>Suillus</taxon>
    </lineage>
</organism>
<dbReference type="OrthoDB" id="2423701at2759"/>
<dbReference type="Proteomes" id="UP000719766">
    <property type="component" value="Unassembled WGS sequence"/>
</dbReference>
<reference evidence="1" key="1">
    <citation type="journal article" date="2020" name="New Phytol.">
        <title>Comparative genomics reveals dynamic genome evolution in host specialist ectomycorrhizal fungi.</title>
        <authorList>
            <person name="Lofgren L.A."/>
            <person name="Nguyen N.H."/>
            <person name="Vilgalys R."/>
            <person name="Ruytinx J."/>
            <person name="Liao H.L."/>
            <person name="Branco S."/>
            <person name="Kuo A."/>
            <person name="LaButti K."/>
            <person name="Lipzen A."/>
            <person name="Andreopoulos W."/>
            <person name="Pangilinan J."/>
            <person name="Riley R."/>
            <person name="Hundley H."/>
            <person name="Na H."/>
            <person name="Barry K."/>
            <person name="Grigoriev I.V."/>
            <person name="Stajich J.E."/>
            <person name="Kennedy P.G."/>
        </authorList>
    </citation>
    <scope>NUCLEOTIDE SEQUENCE</scope>
    <source>
        <strain evidence="1">S12</strain>
    </source>
</reference>
<accession>A0A9P7DE98</accession>
<dbReference type="EMBL" id="JABBWE010000062">
    <property type="protein sequence ID" value="KAG1789003.1"/>
    <property type="molecule type" value="Genomic_DNA"/>
</dbReference>
<dbReference type="SUPFAM" id="SSF48452">
    <property type="entry name" value="TPR-like"/>
    <property type="match status" value="2"/>
</dbReference>
<gene>
    <name evidence="1" type="ORF">HD556DRAFT_1447277</name>
</gene>
<comment type="caution">
    <text evidence="1">The sequence shown here is derived from an EMBL/GenBank/DDBJ whole genome shotgun (WGS) entry which is preliminary data.</text>
</comment>